<dbReference type="SUPFAM" id="SSF50630">
    <property type="entry name" value="Acid proteases"/>
    <property type="match status" value="1"/>
</dbReference>
<evidence type="ECO:0000256" key="4">
    <source>
        <dbReference type="ARBA" id="ARBA00022759"/>
    </source>
</evidence>
<name>A0A3M7RJH7_BRAPC</name>
<dbReference type="GO" id="GO:0004519">
    <property type="term" value="F:endonuclease activity"/>
    <property type="evidence" value="ECO:0007669"/>
    <property type="project" value="UniProtKB-KW"/>
</dbReference>
<evidence type="ECO:0000256" key="2">
    <source>
        <dbReference type="ARBA" id="ARBA00022695"/>
    </source>
</evidence>
<feature type="domain" description="CCHC-type" evidence="7">
    <location>
        <begin position="125"/>
        <end position="140"/>
    </location>
</feature>
<keyword evidence="2" id="KW-0548">Nucleotidyltransferase</keyword>
<dbReference type="InterPro" id="IPR021109">
    <property type="entry name" value="Peptidase_aspartic_dom_sf"/>
</dbReference>
<accession>A0A3M7RJH7</accession>
<dbReference type="CDD" id="cd00303">
    <property type="entry name" value="retropepsin_like"/>
    <property type="match status" value="1"/>
</dbReference>
<dbReference type="InterPro" id="IPR001878">
    <property type="entry name" value="Znf_CCHC"/>
</dbReference>
<dbReference type="STRING" id="10195.A0A3M7RJH7"/>
<feature type="compositionally biased region" description="Basic residues" evidence="6">
    <location>
        <begin position="326"/>
        <end position="337"/>
    </location>
</feature>
<organism evidence="8 9">
    <name type="scientific">Brachionus plicatilis</name>
    <name type="common">Marine rotifer</name>
    <name type="synonym">Brachionus muelleri</name>
    <dbReference type="NCBI Taxonomy" id="10195"/>
    <lineage>
        <taxon>Eukaryota</taxon>
        <taxon>Metazoa</taxon>
        <taxon>Spiralia</taxon>
        <taxon>Gnathifera</taxon>
        <taxon>Rotifera</taxon>
        <taxon>Eurotatoria</taxon>
        <taxon>Monogononta</taxon>
        <taxon>Pseudotrocha</taxon>
        <taxon>Ploima</taxon>
        <taxon>Brachionidae</taxon>
        <taxon>Brachionus</taxon>
    </lineage>
</organism>
<dbReference type="SMART" id="SM00343">
    <property type="entry name" value="ZnF_C2HC"/>
    <property type="match status" value="1"/>
</dbReference>
<evidence type="ECO:0000256" key="5">
    <source>
        <dbReference type="PROSITE-ProRule" id="PRU00047"/>
    </source>
</evidence>
<dbReference type="InterPro" id="IPR050951">
    <property type="entry name" value="Retrovirus_Pol_polyprotein"/>
</dbReference>
<keyword evidence="5" id="KW-0862">Zinc</keyword>
<keyword evidence="1" id="KW-0808">Transferase</keyword>
<keyword evidence="4" id="KW-0255">Endonuclease</keyword>
<dbReference type="InterPro" id="IPR036875">
    <property type="entry name" value="Znf_CCHC_sf"/>
</dbReference>
<dbReference type="GO" id="GO:0003676">
    <property type="term" value="F:nucleic acid binding"/>
    <property type="evidence" value="ECO:0007669"/>
    <property type="project" value="InterPro"/>
</dbReference>
<dbReference type="GO" id="GO:0016779">
    <property type="term" value="F:nucleotidyltransferase activity"/>
    <property type="evidence" value="ECO:0007669"/>
    <property type="project" value="UniProtKB-KW"/>
</dbReference>
<evidence type="ECO:0000256" key="3">
    <source>
        <dbReference type="ARBA" id="ARBA00022722"/>
    </source>
</evidence>
<dbReference type="GO" id="GO:0008270">
    <property type="term" value="F:zinc ion binding"/>
    <property type="evidence" value="ECO:0007669"/>
    <property type="project" value="UniProtKB-KW"/>
</dbReference>
<reference evidence="8 9" key="1">
    <citation type="journal article" date="2018" name="Sci. Rep.">
        <title>Genomic signatures of local adaptation to the degree of environmental predictability in rotifers.</title>
        <authorList>
            <person name="Franch-Gras L."/>
            <person name="Hahn C."/>
            <person name="Garcia-Roger E.M."/>
            <person name="Carmona M.J."/>
            <person name="Serra M."/>
            <person name="Gomez A."/>
        </authorList>
    </citation>
    <scope>NUCLEOTIDE SEQUENCE [LARGE SCALE GENOMIC DNA]</scope>
    <source>
        <strain evidence="8">HYR1</strain>
    </source>
</reference>
<keyword evidence="3" id="KW-0540">Nuclease</keyword>
<gene>
    <name evidence="8" type="ORF">BpHYR1_008953</name>
</gene>
<keyword evidence="5" id="KW-0863">Zinc-finger</keyword>
<dbReference type="Gene3D" id="4.10.60.10">
    <property type="entry name" value="Zinc finger, CCHC-type"/>
    <property type="match status" value="1"/>
</dbReference>
<keyword evidence="5" id="KW-0479">Metal-binding</keyword>
<dbReference type="OrthoDB" id="5983777at2759"/>
<evidence type="ECO:0000256" key="6">
    <source>
        <dbReference type="SAM" id="MobiDB-lite"/>
    </source>
</evidence>
<evidence type="ECO:0000256" key="1">
    <source>
        <dbReference type="ARBA" id="ARBA00022679"/>
    </source>
</evidence>
<feature type="non-terminal residue" evidence="8">
    <location>
        <position position="1"/>
    </location>
</feature>
<dbReference type="Gene3D" id="2.40.70.10">
    <property type="entry name" value="Acid Proteases"/>
    <property type="match status" value="1"/>
</dbReference>
<keyword evidence="9" id="KW-1185">Reference proteome</keyword>
<evidence type="ECO:0000313" key="8">
    <source>
        <dbReference type="EMBL" id="RNA23475.1"/>
    </source>
</evidence>
<proteinExistence type="predicted"/>
<evidence type="ECO:0000313" key="9">
    <source>
        <dbReference type="Proteomes" id="UP000276133"/>
    </source>
</evidence>
<comment type="caution">
    <text evidence="8">The sequence shown here is derived from an EMBL/GenBank/DDBJ whole genome shotgun (WGS) entry which is preliminary data.</text>
</comment>
<dbReference type="AlphaFoldDB" id="A0A3M7RJH7"/>
<evidence type="ECO:0000259" key="7">
    <source>
        <dbReference type="PROSITE" id="PS50158"/>
    </source>
</evidence>
<dbReference type="Pfam" id="PF13975">
    <property type="entry name" value="gag-asp_proteas"/>
    <property type="match status" value="1"/>
</dbReference>
<dbReference type="SUPFAM" id="SSF57756">
    <property type="entry name" value="Retrovirus zinc finger-like domains"/>
    <property type="match status" value="1"/>
</dbReference>
<dbReference type="Proteomes" id="UP000276133">
    <property type="component" value="Unassembled WGS sequence"/>
</dbReference>
<feature type="region of interest" description="Disordered" evidence="6">
    <location>
        <begin position="316"/>
        <end position="337"/>
    </location>
</feature>
<keyword evidence="4" id="KW-0378">Hydrolase</keyword>
<protein>
    <submittedName>
        <fullName evidence="8">Transposon Ty3-I Gag-Pol poly</fullName>
    </submittedName>
</protein>
<dbReference type="Pfam" id="PF00098">
    <property type="entry name" value="zf-CCHC"/>
    <property type="match status" value="1"/>
</dbReference>
<dbReference type="EMBL" id="REGN01003281">
    <property type="protein sequence ID" value="RNA23475.1"/>
    <property type="molecule type" value="Genomic_DNA"/>
</dbReference>
<dbReference type="PANTHER" id="PTHR37984:SF5">
    <property type="entry name" value="PROTEIN NYNRIN-LIKE"/>
    <property type="match status" value="1"/>
</dbReference>
<dbReference type="PROSITE" id="PS50158">
    <property type="entry name" value="ZF_CCHC"/>
    <property type="match status" value="1"/>
</dbReference>
<sequence length="337" mass="39387">ERVQSFHENVYLYASQLKVMSKQSHYELLPYQRDNLVKEQFIRGLRDKFLRTRLQIIREEMSLKDIIEEAARYERAVEDGQEFPERTKKVDFEEKIEKHFYKPQPTHNLQTTQQQNTPGSDQIICYNCKQEGHYSRSCPQKPKYTVNNIETTPMHGFCKINNIGVRFLVDTGSKHSILSAKTCRKLRLKPQKSSIELHNADGNKIGKIGRADVDVRINNESYKIGMIIVENLVNEMILGVDDLNKFRNPRRLVNALKQWTSSTLRKLEPGKFRNPAKKLTQMKNKTETTQKETNDILKANDASKITGKVCKTTALARRTTREREKKDRRKGYRNFSH</sequence>
<dbReference type="PANTHER" id="PTHR37984">
    <property type="entry name" value="PROTEIN CBG26694"/>
    <property type="match status" value="1"/>
</dbReference>